<feature type="region of interest" description="Disordered" evidence="6">
    <location>
        <begin position="147"/>
        <end position="325"/>
    </location>
</feature>
<keyword evidence="5" id="KW-0539">Nucleus</keyword>
<feature type="domain" description="Macro" evidence="7">
    <location>
        <begin position="1657"/>
        <end position="1846"/>
    </location>
</feature>
<keyword evidence="2" id="KW-0328">Glycosyltransferase</keyword>
<feature type="compositionally biased region" description="Low complexity" evidence="6">
    <location>
        <begin position="300"/>
        <end position="317"/>
    </location>
</feature>
<dbReference type="SUPFAM" id="SSF52949">
    <property type="entry name" value="Macro domain-like"/>
    <property type="match status" value="4"/>
</dbReference>
<evidence type="ECO:0000313" key="8">
    <source>
        <dbReference type="EMBL" id="KAK3610478.1"/>
    </source>
</evidence>
<dbReference type="CDD" id="cd02907">
    <property type="entry name" value="Macro_Af1521_BAL-like"/>
    <property type="match status" value="1"/>
</dbReference>
<dbReference type="PANTHER" id="PTHR14453:SF102">
    <property type="entry name" value="PROTEIN MONO-ADP-RIBOSYLTRANSFERASE PARP14-LIKE"/>
    <property type="match status" value="1"/>
</dbReference>
<keyword evidence="3" id="KW-0808">Transferase</keyword>
<dbReference type="InterPro" id="IPR002589">
    <property type="entry name" value="Macro_dom"/>
</dbReference>
<keyword evidence="4" id="KW-0520">NAD</keyword>
<dbReference type="Pfam" id="PF01661">
    <property type="entry name" value="Macro"/>
    <property type="match status" value="3"/>
</dbReference>
<feature type="compositionally biased region" description="Polar residues" evidence="6">
    <location>
        <begin position="265"/>
        <end position="277"/>
    </location>
</feature>
<dbReference type="SMART" id="SM00506">
    <property type="entry name" value="A1pp"/>
    <property type="match status" value="3"/>
</dbReference>
<feature type="domain" description="Macro" evidence="7">
    <location>
        <begin position="1004"/>
        <end position="1189"/>
    </location>
</feature>
<feature type="compositionally biased region" description="Polar residues" evidence="6">
    <location>
        <begin position="187"/>
        <end position="203"/>
    </location>
</feature>
<evidence type="ECO:0000256" key="4">
    <source>
        <dbReference type="ARBA" id="ARBA00023027"/>
    </source>
</evidence>
<feature type="compositionally biased region" description="Polar residues" evidence="6">
    <location>
        <begin position="40"/>
        <end position="59"/>
    </location>
</feature>
<feature type="compositionally biased region" description="Polar residues" evidence="6">
    <location>
        <begin position="13"/>
        <end position="30"/>
    </location>
</feature>
<evidence type="ECO:0000256" key="6">
    <source>
        <dbReference type="SAM" id="MobiDB-lite"/>
    </source>
</evidence>
<reference evidence="8" key="1">
    <citation type="journal article" date="2021" name="Genome Biol. Evol.">
        <title>A High-Quality Reference Genome for a Parasitic Bivalve with Doubly Uniparental Inheritance (Bivalvia: Unionida).</title>
        <authorList>
            <person name="Smith C.H."/>
        </authorList>
    </citation>
    <scope>NUCLEOTIDE SEQUENCE</scope>
    <source>
        <strain evidence="8">CHS0354</strain>
    </source>
</reference>
<dbReference type="PROSITE" id="PS51154">
    <property type="entry name" value="MACRO"/>
    <property type="match status" value="3"/>
</dbReference>
<feature type="compositionally biased region" description="Polar residues" evidence="6">
    <location>
        <begin position="285"/>
        <end position="299"/>
    </location>
</feature>
<keyword evidence="9" id="KW-1185">Reference proteome</keyword>
<comment type="subcellular location">
    <subcellularLocation>
        <location evidence="1">Nucleus</location>
    </subcellularLocation>
</comment>
<sequence>MADKKENPLCPMNSLSETGSPRDNQTSNNGGVDDLIAGVSSMTIEDSSKGKNLNSSSVQKKAPGSYPGSYPHENKNKNHQYKKKTTNDDGRQQNMYNSSGQQTPQEFELQDMNKDKNRFETAPATAGSMSDSDTNSTVAVRNIVLNKQKRTLPKTPDETMVAVRPTSRGGEAEKSLISETPQDSKKTANAPNITQSNSDSDTAATDGGSVPESNSKTLHTTSQEISHGVGSSSAGGETCNLSGQKTPQEEELKLDMSKTPHETAPNITQSNSDSDTAATDGGSVPESNSKTLHTTSQEISHGVGSSSSGGETCDSSGQKAPQKEELTFIDMDKTDLETEELFDRIPVLGKEDIEIACYTDGTILFPSKDTHIEESNLIQTLVTEDFTWSNFYQSALTENRIPFCIWRKVENEQGVHFQSTDTDESTYRQKMKQLVNESDLKVHKINYFSEGKHVLLSPCPSVIKANLVTIYRDAKGDDLYFIGLKQKVNIALKEYGLVYLENHSFPFEVSFEMSTRDCRALACFSDCLKTDQKSIIFQPFPQEGRLVFAASSVFEIETAIKKIDCFIASLVEKELDMSSYRRLLLQEKQTQMYVQEYLGRKNIACFLDCSSENVKITCTSKENLNEAEKCIKNCIAETKIGSEKRTDFEKLVDIYEGKMKISYDTEKDILIIVYTHDVSDAVLPIVSDTDTIYSLSAFEIGFLYKHCAEELQKLQNEYNVEINIQGDGLNLQSNSKMNIKNVEEAIRKLVPKCTKFICVDQEAHEFVSSEEGKTCITQLAYDNKAICTLQNAEDTEEDACDNVLCRWYCGTKGHQILLVQGRAADLHVDCLVIPVNDSIIPLTAVEHGIDESADDAVKHEVSDHSLDKGRHLEYSEWWIGKHRGTLKCGAKLYLPVENKKRFIEQNNLREQLINIFLKATELQYESIGLPLEVFDSQKRQSYEGSLLTAAVEATIMCLTKKGNCLPSVYLCMCEKQNIDTRIQKIEWIFQEMKDSKFMFYLKKAKQMMKGKKDDLKCSVHVGKLHEEKVDVLVNTVAKDLSLKNGNVSKAILRAAGQELQDELKKDHPDGIKSMEIAVTPSYQLKKNGCHCIYHLALEEHDSNILEKINILKVLTLMCLEKADQKGMSSIAFPALGTGKLEYPYRDVAWAMFEAVEEFKPTNQNLKEVKFILYKQDQMTIEAFELEQWRRKHLSKQKMKIRRVPDKIKGYLNSEKRLDFEISIRSDVFKTSKVVEVMFKIRNEISSGSRFKYYSAYALGPTKKLCNDAYEVEITDDKNAFGRGLEDCLVDALDKRISHLMFHLSDDMRNMAAHEQCKFIIDTIIKDQHQFLYHVDVCVPSQAELENIRVHLQTEESRAAKSWFQSISRTVTPKFFSKEIKWTFYQLQEKKPKQLMIQLLSDTQDHLKAAEQAIRKKLKAVQDSGDPLIINSVFGSGTVTVNPGVVRYLDASHDLDDQLQALEEKYGLKSHRNGCVLTLSGQADDLLSSANLLLHDIKDSVRIKMDIDQFNLIVARKLVNKTSSITFENDEMIIRGERGNASESQKVVLEFLQTLGSYNKEVLPLDKEHISKIRTFIQNLSDHEFCCYVEDEMKVRVVMWGIYEEIMKLKNRLLTVLGLREVTRRNRKNLQVMTEEEHALQDKTELTNDIHSSKHTLKSAQSYKTLRGLVVRVYLGDITKLKVDSIVNAANEDLANGAGVAYAIEQAAGFKFKEDCKNSVQTWGRLNVGEVRTCTAGDLKCKQILNAVGPRWSCYRNPTECLAVLKDTVKKCLEASNGIGYETIAIPSISAGIFGVPLKFCTQEYCQAVISFSKETPGNLMNLKEVHFVDISQEIVDAIQTTFSKFLEKLSVDSSSFLSQSSPTTDTFSLPASACQAKVGSISAIASFTSLNKTYTGQQQQLINQRHIAPGEDTKTPYQNTDTHLKMGYAESVSVKMKGKEELSLVNELPAVVAHTEMTSPQSTGPQAEKCVHQQYDTDDDTKKNRLSKNRLKPNVATQFEAQLSNLSLLKMVGMVPSLFTYPERTKFPFFTTLGGKLKIIVVFDDITLVSAQALVSTEDRHLSGKGTVAKVIREKAGDEFRDMLVALPQQKKLDLCDVMVTKAGKLPYNFVLHAISPHWNGEAVKDPEKFKRAVSTTVLNILKTSEENKIESVAIPFLGTSDNEQIRSTPAETCVEAMINGLLQFIKMMSLKSLTDIMLVSNNFGIVKAFFDILHDRCGTARTGEELVTRTTNTVNVEEHCQPQNASKF</sequence>
<evidence type="ECO:0000256" key="5">
    <source>
        <dbReference type="ARBA" id="ARBA00023242"/>
    </source>
</evidence>
<dbReference type="EMBL" id="JAEAOA010001024">
    <property type="protein sequence ID" value="KAK3610478.1"/>
    <property type="molecule type" value="Genomic_DNA"/>
</dbReference>
<name>A0AAE0TIY8_9BIVA</name>
<feature type="compositionally biased region" description="Polar residues" evidence="6">
    <location>
        <begin position="92"/>
        <end position="105"/>
    </location>
</feature>
<proteinExistence type="predicted"/>
<evidence type="ECO:0000259" key="7">
    <source>
        <dbReference type="PROSITE" id="PS51154"/>
    </source>
</evidence>
<dbReference type="Gene3D" id="3.40.220.10">
    <property type="entry name" value="Leucine Aminopeptidase, subunit E, domain 1"/>
    <property type="match status" value="3"/>
</dbReference>
<reference evidence="8" key="3">
    <citation type="submission" date="2023-05" db="EMBL/GenBank/DDBJ databases">
        <authorList>
            <person name="Smith C.H."/>
        </authorList>
    </citation>
    <scope>NUCLEOTIDE SEQUENCE</scope>
    <source>
        <strain evidence="8">CHS0354</strain>
        <tissue evidence="8">Mantle</tissue>
    </source>
</reference>
<reference evidence="8" key="2">
    <citation type="journal article" date="2021" name="Genome Biol. Evol.">
        <title>Developing a high-quality reference genome for a parasitic bivalve with doubly uniparental inheritance (Bivalvia: Unionida).</title>
        <authorList>
            <person name="Smith C.H."/>
        </authorList>
    </citation>
    <scope>NUCLEOTIDE SEQUENCE</scope>
    <source>
        <strain evidence="8">CHS0354</strain>
        <tissue evidence="8">Mantle</tissue>
    </source>
</reference>
<dbReference type="PANTHER" id="PTHR14453">
    <property type="entry name" value="PARP/ZINC FINGER CCCH TYPE DOMAIN CONTAINING PROTEIN"/>
    <property type="match status" value="1"/>
</dbReference>
<dbReference type="Proteomes" id="UP001195483">
    <property type="component" value="Unassembled WGS sequence"/>
</dbReference>
<evidence type="ECO:0000256" key="3">
    <source>
        <dbReference type="ARBA" id="ARBA00022679"/>
    </source>
</evidence>
<dbReference type="InterPro" id="IPR043472">
    <property type="entry name" value="Macro_dom-like"/>
</dbReference>
<protein>
    <recommendedName>
        <fullName evidence="7">Macro domain-containing protein</fullName>
    </recommendedName>
</protein>
<feature type="region of interest" description="Disordered" evidence="6">
    <location>
        <begin position="1"/>
        <end position="135"/>
    </location>
</feature>
<dbReference type="GO" id="GO:0010629">
    <property type="term" value="P:negative regulation of gene expression"/>
    <property type="evidence" value="ECO:0007669"/>
    <property type="project" value="TreeGrafter"/>
</dbReference>
<feature type="compositionally biased region" description="Polar residues" evidence="6">
    <location>
        <begin position="211"/>
        <end position="246"/>
    </location>
</feature>
<organism evidence="8 9">
    <name type="scientific">Potamilus streckersoni</name>
    <dbReference type="NCBI Taxonomy" id="2493646"/>
    <lineage>
        <taxon>Eukaryota</taxon>
        <taxon>Metazoa</taxon>
        <taxon>Spiralia</taxon>
        <taxon>Lophotrochozoa</taxon>
        <taxon>Mollusca</taxon>
        <taxon>Bivalvia</taxon>
        <taxon>Autobranchia</taxon>
        <taxon>Heteroconchia</taxon>
        <taxon>Palaeoheterodonta</taxon>
        <taxon>Unionida</taxon>
        <taxon>Unionoidea</taxon>
        <taxon>Unionidae</taxon>
        <taxon>Ambleminae</taxon>
        <taxon>Lampsilini</taxon>
        <taxon>Potamilus</taxon>
    </lineage>
</organism>
<evidence type="ECO:0000256" key="1">
    <source>
        <dbReference type="ARBA" id="ARBA00004123"/>
    </source>
</evidence>
<dbReference type="GO" id="GO:0016757">
    <property type="term" value="F:glycosyltransferase activity"/>
    <property type="evidence" value="ECO:0007669"/>
    <property type="project" value="UniProtKB-KW"/>
</dbReference>
<dbReference type="GO" id="GO:0005737">
    <property type="term" value="C:cytoplasm"/>
    <property type="evidence" value="ECO:0007669"/>
    <property type="project" value="TreeGrafter"/>
</dbReference>
<evidence type="ECO:0000313" key="9">
    <source>
        <dbReference type="Proteomes" id="UP001195483"/>
    </source>
</evidence>
<feature type="domain" description="Macro" evidence="7">
    <location>
        <begin position="2026"/>
        <end position="2218"/>
    </location>
</feature>
<feature type="compositionally biased region" description="Basic and acidic residues" evidence="6">
    <location>
        <begin position="170"/>
        <end position="186"/>
    </location>
</feature>
<evidence type="ECO:0000256" key="2">
    <source>
        <dbReference type="ARBA" id="ARBA00022676"/>
    </source>
</evidence>
<dbReference type="GO" id="GO:0005634">
    <property type="term" value="C:nucleus"/>
    <property type="evidence" value="ECO:0007669"/>
    <property type="project" value="UniProtKB-SubCell"/>
</dbReference>
<dbReference type="InterPro" id="IPR052056">
    <property type="entry name" value="Mono-ARTD/PARP"/>
</dbReference>
<feature type="compositionally biased region" description="Basic and acidic residues" evidence="6">
    <location>
        <begin position="247"/>
        <end position="261"/>
    </location>
</feature>
<accession>A0AAE0TIY8</accession>
<gene>
    <name evidence="8" type="ORF">CHS0354_016669</name>
</gene>
<dbReference type="GO" id="GO:0003714">
    <property type="term" value="F:transcription corepressor activity"/>
    <property type="evidence" value="ECO:0007669"/>
    <property type="project" value="TreeGrafter"/>
</dbReference>
<comment type="caution">
    <text evidence="8">The sequence shown here is derived from an EMBL/GenBank/DDBJ whole genome shotgun (WGS) entry which is preliminary data.</text>
</comment>